<dbReference type="KEGG" id="spri:SPRI_0599"/>
<dbReference type="OrthoDB" id="9150676at2"/>
<dbReference type="GeneID" id="97238319"/>
<protein>
    <submittedName>
        <fullName evidence="1">Caspase</fullName>
    </submittedName>
</protein>
<dbReference type="Pfam" id="PF20028">
    <property type="entry name" value="VMAP-C"/>
    <property type="match status" value="1"/>
</dbReference>
<evidence type="ECO:0000313" key="1">
    <source>
        <dbReference type="EMBL" id="ALC18905.1"/>
    </source>
</evidence>
<dbReference type="InterPro" id="IPR045450">
    <property type="entry name" value="VMAP_C"/>
</dbReference>
<dbReference type="Proteomes" id="UP000060513">
    <property type="component" value="Chromosome"/>
</dbReference>
<dbReference type="RefSeq" id="WP_053556675.1">
    <property type="nucleotide sequence ID" value="NZ_CP011340.1"/>
</dbReference>
<gene>
    <name evidence="1" type="ORF">SPRI_0599</name>
</gene>
<evidence type="ECO:0000313" key="2">
    <source>
        <dbReference type="Proteomes" id="UP000060513"/>
    </source>
</evidence>
<proteinExistence type="predicted"/>
<accession>A0A0M4DDR4</accession>
<dbReference type="Gene3D" id="3.40.50.1460">
    <property type="match status" value="1"/>
</dbReference>
<sequence>MTARTTLQAAVRPERTFAFVAGVEKYGISGKWDLRGAARDALRFTGWLTGTAQVPHENIRLLLSPLEPDTLDWSATPRLAALKDTYRPATEQNVKTALVDDLAQCDGDLLWIFWAGHGYLLGRDMILPCEDASAGLIRHLNLDSMLRWWRTDTVRRPRFALQAALVDACRIDAPRDDRWNFGSTDYAGGSTQPWRRQFRLYAAREGEAAKNDRERAAGQFTEALLAELEDRPLPEGTSELAEIGRAVHRQFKQLHERGEGWQLPEFVVDRDWDGCSFLDVPGDSDGPVPKAGRLDQSAWDGLGEAFGDRPLPRCTYDAYAWAFKAAGCTTPVRAGLPADTLIEVAQDLDERQGGRLDVPLVVPFVRFLAQRCGPADRPWSRQLREWEELTRKRLGVPALPPPPPPPRSTVLHVRLDPVADGDRHLVRMWLRRDTTEVIWESAGRPLTLDEVRDELVRQLGRVSATLGATAADGEYPVVERVEFHVPFDLLDIPFDQWPVPRGRTGSRQRPLGVLHEVVVRCPDERHDARAPWRRKWTWLLAQGGRHPAAVRVVDDTQVNDDLAVDLGVRADPACVVAHTTGTGTQDVVDALLEGGVPVAVWRRDGPARDSAQEVAALLSPDRALLADLDVLALPGTIRDLRRGAAAGRSADGADQLVLLWDDPDCTMDHRSLA</sequence>
<name>A0A0M4DDR4_STRPR</name>
<dbReference type="EMBL" id="CP011340">
    <property type="protein sequence ID" value="ALC18905.1"/>
    <property type="molecule type" value="Genomic_DNA"/>
</dbReference>
<dbReference type="AlphaFoldDB" id="A0A0M4DDR4"/>
<dbReference type="PATRIC" id="fig|38300.4.peg.638"/>
<organism evidence="1">
    <name type="scientific">Streptomyces pristinaespiralis</name>
    <dbReference type="NCBI Taxonomy" id="38300"/>
    <lineage>
        <taxon>Bacteria</taxon>
        <taxon>Bacillati</taxon>
        <taxon>Actinomycetota</taxon>
        <taxon>Actinomycetes</taxon>
        <taxon>Kitasatosporales</taxon>
        <taxon>Streptomycetaceae</taxon>
        <taxon>Streptomyces</taxon>
    </lineage>
</organism>
<reference evidence="1 2" key="1">
    <citation type="submission" date="2015-08" db="EMBL/GenBank/DDBJ databases">
        <title>Genome sequence of the pristinamycin over-producing bacterium Streptomyces pristinaespiralis HCCB10218.</title>
        <authorList>
            <person name="Tian J."/>
            <person name="Yang J."/>
            <person name="Li L."/>
            <person name="Ruan L."/>
            <person name="Wei W."/>
            <person name="Zheng G."/>
            <person name="Wei Z."/>
            <person name="Yang S."/>
            <person name="Ge M."/>
            <person name="Jiang W."/>
            <person name="Lu Y."/>
        </authorList>
    </citation>
    <scope>NUCLEOTIDE SEQUENCE [LARGE SCALE GENOMIC DNA]</scope>
    <source>
        <strain evidence="1 2">HCCB 10218</strain>
    </source>
</reference>
<dbReference type="STRING" id="38300.SPRI_0599"/>